<name>A0A806KMY0_9BACT</name>
<evidence type="ECO:0000313" key="2">
    <source>
        <dbReference type="EMBL" id="AGS53431.1"/>
    </source>
</evidence>
<sequence>MSYKTVFNDVMRSYETDRARAAALLRERREEVWRLLPRVREIDTELSGTGASVSRMILNGAGDRQRLLEDLKRGNDTLKTEKERLLAENNIPADYFNNIYRCALCGDTGFLPEEDGVTPRCGCLKQRLIDKYHELSTVRELIKTENFDTFDLRYYSEDTDPQNGVSPRRNIQMIYQVALRFVRDFDKEFQNLLFYGATGLGKTFLCNCVAKDLLDAGHTVLYATAPQLFKMTEDYRFNRDEMEEPDEAMDAVTEVDLLILDDLGAEFATVVTSAALFDIVNRRLLMKKHTVVSTNLSPSEFETQYSDRIVSRFLGQYKMLKFFGEDIRAKKKYKGVYGD</sequence>
<organism evidence="2">
    <name type="scientific">uncultured bacterium contig00025</name>
    <dbReference type="NCBI Taxonomy" id="1181514"/>
    <lineage>
        <taxon>Bacteria</taxon>
        <taxon>environmental samples</taxon>
    </lineage>
</organism>
<dbReference type="CDD" id="cd00009">
    <property type="entry name" value="AAA"/>
    <property type="match status" value="1"/>
</dbReference>
<dbReference type="InterPro" id="IPR002611">
    <property type="entry name" value="IstB_ATP-bd"/>
</dbReference>
<dbReference type="InterPro" id="IPR027417">
    <property type="entry name" value="P-loop_NTPase"/>
</dbReference>
<dbReference type="PANTHER" id="PTHR30050:SF4">
    <property type="entry name" value="ATP-BINDING PROTEIN RV3427C IN INSERTION SEQUENCE-RELATED"/>
    <property type="match status" value="1"/>
</dbReference>
<dbReference type="SUPFAM" id="SSF52540">
    <property type="entry name" value="P-loop containing nucleoside triphosphate hydrolases"/>
    <property type="match status" value="1"/>
</dbReference>
<dbReference type="AlphaFoldDB" id="A0A806KMY0"/>
<accession>A0A806KMY0</accession>
<proteinExistence type="predicted"/>
<dbReference type="Pfam" id="PF01695">
    <property type="entry name" value="IstB_IS21"/>
    <property type="match status" value="1"/>
</dbReference>
<evidence type="ECO:0000259" key="1">
    <source>
        <dbReference type="Pfam" id="PF01695"/>
    </source>
</evidence>
<dbReference type="NCBIfam" id="NF005304">
    <property type="entry name" value="PRK06835.1"/>
    <property type="match status" value="1"/>
</dbReference>
<feature type="domain" description="IstB-like ATP-binding" evidence="1">
    <location>
        <begin position="184"/>
        <end position="333"/>
    </location>
</feature>
<protein>
    <submittedName>
        <fullName evidence="2">DNA replication protein DnaC</fullName>
    </submittedName>
</protein>
<dbReference type="Gene3D" id="3.40.50.300">
    <property type="entry name" value="P-loop containing nucleotide triphosphate hydrolases"/>
    <property type="match status" value="1"/>
</dbReference>
<dbReference type="GO" id="GO:0006260">
    <property type="term" value="P:DNA replication"/>
    <property type="evidence" value="ECO:0007669"/>
    <property type="project" value="TreeGrafter"/>
</dbReference>
<dbReference type="GO" id="GO:0005524">
    <property type="term" value="F:ATP binding"/>
    <property type="evidence" value="ECO:0007669"/>
    <property type="project" value="InterPro"/>
</dbReference>
<dbReference type="PANTHER" id="PTHR30050">
    <property type="entry name" value="CHROMOSOMAL REPLICATION INITIATOR PROTEIN DNAA"/>
    <property type="match status" value="1"/>
</dbReference>
<reference evidence="2" key="1">
    <citation type="submission" date="2012-03" db="EMBL/GenBank/DDBJ databases">
        <title>Functional metagenomics reveals considerable lignocellulase gene clusters in the gut microbiome of a wood-feeding higher termite.</title>
        <authorList>
            <person name="Liu N."/>
        </authorList>
    </citation>
    <scope>NUCLEOTIDE SEQUENCE</scope>
</reference>
<dbReference type="EMBL" id="JQ844232">
    <property type="protein sequence ID" value="AGS53431.1"/>
    <property type="molecule type" value="Genomic_DNA"/>
</dbReference>